<name>A0ABS9B838_9GAMM</name>
<keyword evidence="2" id="KW-0805">Transcription regulation</keyword>
<dbReference type="Proteomes" id="UP001320154">
    <property type="component" value="Unassembled WGS sequence"/>
</dbReference>
<proteinExistence type="inferred from homology"/>
<evidence type="ECO:0000313" key="7">
    <source>
        <dbReference type="Proteomes" id="UP001320154"/>
    </source>
</evidence>
<dbReference type="PANTHER" id="PTHR30346">
    <property type="entry name" value="TRANSCRIPTIONAL DUAL REGULATOR HCAR-RELATED"/>
    <property type="match status" value="1"/>
</dbReference>
<evidence type="ECO:0000256" key="4">
    <source>
        <dbReference type="ARBA" id="ARBA00023163"/>
    </source>
</evidence>
<organism evidence="6 7">
    <name type="scientific">Billgrantia desiderata</name>
    <dbReference type="NCBI Taxonomy" id="52021"/>
    <lineage>
        <taxon>Bacteria</taxon>
        <taxon>Pseudomonadati</taxon>
        <taxon>Pseudomonadota</taxon>
        <taxon>Gammaproteobacteria</taxon>
        <taxon>Oceanospirillales</taxon>
        <taxon>Halomonadaceae</taxon>
        <taxon>Billgrantia</taxon>
    </lineage>
</organism>
<dbReference type="InterPro" id="IPR005119">
    <property type="entry name" value="LysR_subst-bd"/>
</dbReference>
<feature type="domain" description="HTH lysR-type" evidence="5">
    <location>
        <begin position="1"/>
        <end position="60"/>
    </location>
</feature>
<dbReference type="Pfam" id="PF03466">
    <property type="entry name" value="LysR_substrate"/>
    <property type="match status" value="1"/>
</dbReference>
<reference evidence="6 7" key="1">
    <citation type="journal article" date="2021" name="Front. Microbiol.">
        <title>Aerobic Denitrification and Heterotrophic Sulfur Oxidation in the Genus Halomonas Revealed by Six Novel Species Characterizations and Genome-Based Analysis.</title>
        <authorList>
            <person name="Wang L."/>
            <person name="Shao Z."/>
        </authorList>
    </citation>
    <scope>NUCLEOTIDE SEQUENCE [LARGE SCALE GENOMIC DNA]</scope>
    <source>
        <strain evidence="6 7">MCCC 1A05748</strain>
    </source>
</reference>
<evidence type="ECO:0000256" key="1">
    <source>
        <dbReference type="ARBA" id="ARBA00009437"/>
    </source>
</evidence>
<sequence length="296" mass="33169">MRYLKSNIHYFLVVAEELHFRRASEKLHVAQPAISRAIQQLEDQLGLSLFDRSNRGVALTAAGQAFYAECQAAARIMENAKLKAIRSANGETGQLLIGYTDFAINGPLPRLLANFHHQHPDVTIDLVRKDSHTQLEELEQGKIDLGFLTGPIKSSSISHHIIHRASYVVVLPLDHELSKLDEISLEMLAEEEFVLGDNNTWRHFILQLNTYCIKAGFTPKISRQAPTTESIFGLVAAKMGITLYPDFDLNHNRKDIAIRPVKNSHAYMNLEAAWHKQASNPAVSLFLSANQIQLTA</sequence>
<dbReference type="SUPFAM" id="SSF53850">
    <property type="entry name" value="Periplasmic binding protein-like II"/>
    <property type="match status" value="1"/>
</dbReference>
<dbReference type="InterPro" id="IPR036388">
    <property type="entry name" value="WH-like_DNA-bd_sf"/>
</dbReference>
<dbReference type="PRINTS" id="PR00039">
    <property type="entry name" value="HTHLYSR"/>
</dbReference>
<accession>A0ABS9B838</accession>
<dbReference type="Gene3D" id="1.10.10.10">
    <property type="entry name" value="Winged helix-like DNA-binding domain superfamily/Winged helix DNA-binding domain"/>
    <property type="match status" value="1"/>
</dbReference>
<dbReference type="Gene3D" id="3.40.190.10">
    <property type="entry name" value="Periplasmic binding protein-like II"/>
    <property type="match status" value="2"/>
</dbReference>
<comment type="caution">
    <text evidence="6">The sequence shown here is derived from an EMBL/GenBank/DDBJ whole genome shotgun (WGS) entry which is preliminary data.</text>
</comment>
<keyword evidence="7" id="KW-1185">Reference proteome</keyword>
<gene>
    <name evidence="6" type="ORF">HOP60_15180</name>
</gene>
<evidence type="ECO:0000256" key="2">
    <source>
        <dbReference type="ARBA" id="ARBA00023015"/>
    </source>
</evidence>
<comment type="similarity">
    <text evidence="1">Belongs to the LysR transcriptional regulatory family.</text>
</comment>
<evidence type="ECO:0000256" key="3">
    <source>
        <dbReference type="ARBA" id="ARBA00023125"/>
    </source>
</evidence>
<dbReference type="RefSeq" id="WP_234251107.1">
    <property type="nucleotide sequence ID" value="NZ_JABFTQ010000010.1"/>
</dbReference>
<dbReference type="PROSITE" id="PS50931">
    <property type="entry name" value="HTH_LYSR"/>
    <property type="match status" value="1"/>
</dbReference>
<evidence type="ECO:0000259" key="5">
    <source>
        <dbReference type="PROSITE" id="PS50931"/>
    </source>
</evidence>
<dbReference type="InterPro" id="IPR036390">
    <property type="entry name" value="WH_DNA-bd_sf"/>
</dbReference>
<protein>
    <submittedName>
        <fullName evidence="6">LysR family transcriptional regulator</fullName>
    </submittedName>
</protein>
<dbReference type="Pfam" id="PF00126">
    <property type="entry name" value="HTH_1"/>
    <property type="match status" value="1"/>
</dbReference>
<dbReference type="PANTHER" id="PTHR30346:SF0">
    <property type="entry name" value="HCA OPERON TRANSCRIPTIONAL ACTIVATOR HCAR"/>
    <property type="match status" value="1"/>
</dbReference>
<dbReference type="EMBL" id="JABFTQ010000010">
    <property type="protein sequence ID" value="MCE8048069.1"/>
    <property type="molecule type" value="Genomic_DNA"/>
</dbReference>
<dbReference type="InterPro" id="IPR000847">
    <property type="entry name" value="LysR_HTH_N"/>
</dbReference>
<dbReference type="SUPFAM" id="SSF46785">
    <property type="entry name" value="Winged helix' DNA-binding domain"/>
    <property type="match status" value="1"/>
</dbReference>
<evidence type="ECO:0000313" key="6">
    <source>
        <dbReference type="EMBL" id="MCE8048069.1"/>
    </source>
</evidence>
<dbReference type="CDD" id="cd08414">
    <property type="entry name" value="PBP2_LTTR_aromatics_like"/>
    <property type="match status" value="1"/>
</dbReference>
<keyword evidence="4" id="KW-0804">Transcription</keyword>
<keyword evidence="3" id="KW-0238">DNA-binding</keyword>